<proteinExistence type="predicted"/>
<evidence type="ECO:0000313" key="2">
    <source>
        <dbReference type="Proteomes" id="UP001237207"/>
    </source>
</evidence>
<dbReference type="NCBIfam" id="TIGR03826">
    <property type="entry name" value="YvyF"/>
    <property type="match status" value="1"/>
</dbReference>
<keyword evidence="1" id="KW-0966">Cell projection</keyword>
<keyword evidence="2" id="KW-1185">Reference proteome</keyword>
<comment type="caution">
    <text evidence="1">The sequence shown here is derived from an EMBL/GenBank/DDBJ whole genome shotgun (WGS) entry which is preliminary data.</text>
</comment>
<gene>
    <name evidence="1" type="ORF">J2S13_001358</name>
</gene>
<protein>
    <submittedName>
        <fullName evidence="1">Flagellar operon protein (TIGR03826 family)</fullName>
    </submittedName>
</protein>
<reference evidence="1" key="1">
    <citation type="submission" date="2023-07" db="EMBL/GenBank/DDBJ databases">
        <title>Genomic Encyclopedia of Type Strains, Phase IV (KMG-IV): sequencing the most valuable type-strain genomes for metagenomic binning, comparative biology and taxonomic classification.</title>
        <authorList>
            <person name="Goeker M."/>
        </authorList>
    </citation>
    <scope>NUCLEOTIDE SEQUENCE</scope>
    <source>
        <strain evidence="1">DSM 23947</strain>
    </source>
</reference>
<dbReference type="AlphaFoldDB" id="A0AAJ1T2Y1"/>
<sequence>MDEIINCPSCGELFLKNSIHDVCRKCYLEEEKAFEIVYKFLRKRENRAATLERVVEATGVEEELIHKFVRKGRLQTTQFPNMGYPCDRCGMIIHKGKLCAKCIDSLKHDLKVHEQEEQRKEELRKKEQITYYAVNKKE</sequence>
<name>A0AAJ1T2Y1_9BACI</name>
<dbReference type="RefSeq" id="WP_307256953.1">
    <property type="nucleotide sequence ID" value="NZ_JAUSUC010000012.1"/>
</dbReference>
<organism evidence="1 2">
    <name type="scientific">Oikeobacillus pervagus</name>
    <dbReference type="NCBI Taxonomy" id="1325931"/>
    <lineage>
        <taxon>Bacteria</taxon>
        <taxon>Bacillati</taxon>
        <taxon>Bacillota</taxon>
        <taxon>Bacilli</taxon>
        <taxon>Bacillales</taxon>
        <taxon>Bacillaceae</taxon>
        <taxon>Oikeobacillus</taxon>
    </lineage>
</organism>
<dbReference type="InterPro" id="IPR022258">
    <property type="entry name" value="Flagellar_operon_YvyF"/>
</dbReference>
<dbReference type="EMBL" id="JAUSUC010000012">
    <property type="protein sequence ID" value="MDQ0214959.1"/>
    <property type="molecule type" value="Genomic_DNA"/>
</dbReference>
<evidence type="ECO:0000313" key="1">
    <source>
        <dbReference type="EMBL" id="MDQ0214959.1"/>
    </source>
</evidence>
<keyword evidence="1" id="KW-0969">Cilium</keyword>
<dbReference type="Proteomes" id="UP001237207">
    <property type="component" value="Unassembled WGS sequence"/>
</dbReference>
<accession>A0AAJ1T2Y1</accession>
<keyword evidence="1" id="KW-0282">Flagellum</keyword>